<comment type="caution">
    <text evidence="5">The sequence shown here is derived from an EMBL/GenBank/DDBJ whole genome shotgun (WGS) entry which is preliminary data.</text>
</comment>
<dbReference type="KEGG" id="crq:GCK72_010321"/>
<dbReference type="Gene3D" id="2.130.10.10">
    <property type="entry name" value="YVTN repeat-like/Quinoprotein amine dehydrogenase"/>
    <property type="match status" value="1"/>
</dbReference>
<dbReference type="Pfam" id="PF13360">
    <property type="entry name" value="PQQ_2"/>
    <property type="match status" value="1"/>
</dbReference>
<name>A0A6A5H4V9_CAERE</name>
<dbReference type="CTD" id="9801059"/>
<dbReference type="InterPro" id="IPR011508">
    <property type="entry name" value="RSD-2_N"/>
</dbReference>
<accession>A0A6A5H4V9</accession>
<organism evidence="5 6">
    <name type="scientific">Caenorhabditis remanei</name>
    <name type="common">Caenorhabditis vulgaris</name>
    <dbReference type="NCBI Taxonomy" id="31234"/>
    <lineage>
        <taxon>Eukaryota</taxon>
        <taxon>Metazoa</taxon>
        <taxon>Ecdysozoa</taxon>
        <taxon>Nematoda</taxon>
        <taxon>Chromadorea</taxon>
        <taxon>Rhabditida</taxon>
        <taxon>Rhabditina</taxon>
        <taxon>Rhabditomorpha</taxon>
        <taxon>Rhabditoidea</taxon>
        <taxon>Rhabditidae</taxon>
        <taxon>Peloderinae</taxon>
        <taxon>Caenorhabditis</taxon>
    </lineage>
</organism>
<dbReference type="Pfam" id="PF07547">
    <property type="entry name" value="RSD-2"/>
    <property type="match status" value="1"/>
</dbReference>
<dbReference type="EMBL" id="WUAV01000003">
    <property type="protein sequence ID" value="KAF1762059.1"/>
    <property type="molecule type" value="Genomic_DNA"/>
</dbReference>
<dbReference type="SUPFAM" id="SSF56801">
    <property type="entry name" value="Acetyl-CoA synthetase-like"/>
    <property type="match status" value="1"/>
</dbReference>
<feature type="compositionally biased region" description="Low complexity" evidence="1">
    <location>
        <begin position="1091"/>
        <end position="1105"/>
    </location>
</feature>
<dbReference type="InterPro" id="IPR015943">
    <property type="entry name" value="WD40/YVTN_repeat-like_dom_sf"/>
</dbReference>
<protein>
    <recommendedName>
        <fullName evidence="7">AMP-dependent synthetase/ligase domain-containing protein</fullName>
    </recommendedName>
</protein>
<dbReference type="InterPro" id="IPR042099">
    <property type="entry name" value="ANL_N_sf"/>
</dbReference>
<dbReference type="PANTHER" id="PTHR44394">
    <property type="entry name" value="BETA-ALANINE-ACTIVATING ENZYME"/>
    <property type="match status" value="1"/>
</dbReference>
<evidence type="ECO:0000313" key="6">
    <source>
        <dbReference type="Proteomes" id="UP000483820"/>
    </source>
</evidence>
<evidence type="ECO:0008006" key="7">
    <source>
        <dbReference type="Google" id="ProtNLM"/>
    </source>
</evidence>
<dbReference type="RefSeq" id="XP_053587382.1">
    <property type="nucleotide sequence ID" value="XM_053727805.1"/>
</dbReference>
<dbReference type="Proteomes" id="UP000483820">
    <property type="component" value="Chromosome III"/>
</dbReference>
<dbReference type="PANTHER" id="PTHR44394:SF1">
    <property type="entry name" value="BETA-ALANINE-ACTIVATING ENZYME"/>
    <property type="match status" value="1"/>
</dbReference>
<proteinExistence type="predicted"/>
<reference evidence="5 6" key="1">
    <citation type="submission" date="2019-12" db="EMBL/GenBank/DDBJ databases">
        <title>Chromosome-level assembly of the Caenorhabditis remanei genome.</title>
        <authorList>
            <person name="Teterina A.A."/>
            <person name="Willis J.H."/>
            <person name="Phillips P.C."/>
        </authorList>
    </citation>
    <scope>NUCLEOTIDE SEQUENCE [LARGE SCALE GENOMIC DNA]</scope>
    <source>
        <strain evidence="5 6">PX506</strain>
        <tissue evidence="5">Whole organism</tissue>
    </source>
</reference>
<dbReference type="InterPro" id="IPR002372">
    <property type="entry name" value="PQQ_rpt_dom"/>
</dbReference>
<dbReference type="InterPro" id="IPR052091">
    <property type="entry name" value="Beta-ala_Activ/Resist"/>
</dbReference>
<feature type="region of interest" description="Disordered" evidence="1">
    <location>
        <begin position="1020"/>
        <end position="1068"/>
    </location>
</feature>
<feature type="domain" description="AMP-dependent synthetase/ligase" evidence="2">
    <location>
        <begin position="107"/>
        <end position="291"/>
    </location>
</feature>
<dbReference type="GO" id="GO:0043041">
    <property type="term" value="P:amino acid activation for nonribosomal peptide biosynthetic process"/>
    <property type="evidence" value="ECO:0007669"/>
    <property type="project" value="TreeGrafter"/>
</dbReference>
<dbReference type="InterPro" id="IPR011047">
    <property type="entry name" value="Quinoprotein_ADH-like_sf"/>
</dbReference>
<dbReference type="InterPro" id="IPR000873">
    <property type="entry name" value="AMP-dep_synth/lig_dom"/>
</dbReference>
<evidence type="ECO:0000259" key="3">
    <source>
        <dbReference type="Pfam" id="PF07547"/>
    </source>
</evidence>
<feature type="compositionally biased region" description="Polar residues" evidence="1">
    <location>
        <begin position="1028"/>
        <end position="1038"/>
    </location>
</feature>
<feature type="domain" description="RSD-2 N-terminal" evidence="3">
    <location>
        <begin position="938"/>
        <end position="1018"/>
    </location>
</feature>
<dbReference type="InterPro" id="IPR018391">
    <property type="entry name" value="PQQ_b-propeller_rpt"/>
</dbReference>
<dbReference type="Gene3D" id="3.40.50.12780">
    <property type="entry name" value="N-terminal domain of ligase-like"/>
    <property type="match status" value="1"/>
</dbReference>
<feature type="region of interest" description="Disordered" evidence="1">
    <location>
        <begin position="1090"/>
        <end position="1111"/>
    </location>
</feature>
<evidence type="ECO:0000313" key="5">
    <source>
        <dbReference type="EMBL" id="KAF1762059.1"/>
    </source>
</evidence>
<feature type="domain" description="Pyrrolo-quinoline quinone repeat" evidence="4">
    <location>
        <begin position="557"/>
        <end position="656"/>
    </location>
</feature>
<evidence type="ECO:0000256" key="1">
    <source>
        <dbReference type="SAM" id="MobiDB-lite"/>
    </source>
</evidence>
<sequence length="1346" mass="151242">MIIQYNANFKIVDASSKQEVRVEEIRDRVAKISRLLMKIEINKSDVLFVKVKRTIDTVLIIIACIQLRITFTFCEDNSKESSLESNQKFRTTLVYDGKQIFRISENNGNDSTIDEICYVIYTSGTSGNIRKQVAVPVSCIEKNVEYFCSIFHVEPSDSILFSTSLQFDPSIIELFMAFHVGCQLVLTPDNFRNEPHRLQNAIEEFRPTIAQMLPSPDSLLSATSSLRILLLGGSNFPLSFINSVRSPDNQTRVFNVYGVTEVSCWATSFEVEVDCPEVLIGTEITGTTLEIDSNDQLVLGGSRQCYVNGRKGKKHETGDRVRRKENGAIKLVGRVDRMIKHRGIRICLDDLSELANRENSSIQSVHFIHFNNRHIVQFISGPDSTPSTDTSHTKIMKLDDSNSIIVSVIHVASLPINSSGKVDENELRRISNEHFIKVCRDTSSIIQEFLKKRRGIDLTNVLDQSFVSIGINSLMAAELSISFGEIEEVAMREILNDKITIRSFLNQFISEKLEELDHEESETIKIKVSIRRQPRMNWAVDLCKCIDGSILVLNVNMIICASHSGIVVAVNPLTGDCLWRTNCGVRFECKPISVKNFIVIGSKKSGLYFLRADSGELFKTQKYEEDFGIRSQCASDGKLIYCTTENGYFHAIDSETHLSIFRQLIDENGGGTSIGPVISSDGSILVTTTSGCLTRILVKYDSQKHPVFNISFFKRFGPIFSEVVFLDGNSILISSVHGVLTILNSTTGEEKESISLENENCFCAPLKTGNKLIVATQSGKIITLNISSKLTVSKIFQFDVPGISFVKTPKLIDPWNSLDNSPKLMMISKNGMLLFGRFENRETLEEVTAFPISNKEVFTSPEFFNYHDQKFILIAGRDDYLRSWNASAGQFIIYNAGESNEQNGILRVLNPRIVDAENGDCVKVGENGKLKISSWIAFSSNENHLTFDRQFGYADWYGFVDCSAVRTNPSFSAFKTDITVNDSKFNINQIFKVVRIKSKIDPRSNREEYDLLMKKMEEEEEEQLLEKTNNLDSSSGQLNPERPSRSVDAQSAQNKIPSMHKKKSSDSGPPINILAGLSFMNISGPVPPTQSLFETSSSANTSSHSPIPPPLSSLPPAPQFVVHGLVIQKEADNCFIVWLFDTKQIAYLPISTQGYVIVGTCYEFSVISKNDGSACEITNVGKHLEMKPANSFEIHQTMDKIVVGIHVDLCCPNTRCQLWSFYMGIPFFNSPDVGILDTPIGLHLQWQETLRLYLGDPRAKNMQCICQLVKQKLPQKLHNSFKSDDFVSSSRYIWQIVEVCSSEQHHQIREAQLKRENLGSNGGELEEEDEIARQKRNNRPSVRFES</sequence>
<feature type="compositionally biased region" description="Polar residues" evidence="1">
    <location>
        <begin position="1047"/>
        <end position="1056"/>
    </location>
</feature>
<evidence type="ECO:0000259" key="2">
    <source>
        <dbReference type="Pfam" id="PF00501"/>
    </source>
</evidence>
<dbReference type="SUPFAM" id="SSF50998">
    <property type="entry name" value="Quinoprotein alcohol dehydrogenase-like"/>
    <property type="match status" value="1"/>
</dbReference>
<feature type="region of interest" description="Disordered" evidence="1">
    <location>
        <begin position="1314"/>
        <end position="1346"/>
    </location>
</feature>
<gene>
    <name evidence="5" type="ORF">GCK72_010321</name>
</gene>
<dbReference type="SMART" id="SM00564">
    <property type="entry name" value="PQQ"/>
    <property type="match status" value="5"/>
</dbReference>
<dbReference type="GeneID" id="9801059"/>
<evidence type="ECO:0000259" key="4">
    <source>
        <dbReference type="Pfam" id="PF13360"/>
    </source>
</evidence>
<dbReference type="Pfam" id="PF00501">
    <property type="entry name" value="AMP-binding"/>
    <property type="match status" value="1"/>
</dbReference>